<dbReference type="Proteomes" id="UP000596145">
    <property type="component" value="Chromosome"/>
</dbReference>
<evidence type="ECO:0000256" key="2">
    <source>
        <dbReference type="SAM" id="Phobius"/>
    </source>
</evidence>
<feature type="transmembrane region" description="Helical" evidence="2">
    <location>
        <begin position="60"/>
        <end position="83"/>
    </location>
</feature>
<dbReference type="EMBL" id="CP069534">
    <property type="protein sequence ID" value="QRP71812.1"/>
    <property type="molecule type" value="Genomic_DNA"/>
</dbReference>
<evidence type="ECO:0000259" key="3">
    <source>
        <dbReference type="Pfam" id="PF20177"/>
    </source>
</evidence>
<keyword evidence="2" id="KW-1133">Transmembrane helix</keyword>
<reference evidence="4 6" key="1">
    <citation type="submission" date="2020-12" db="EMBL/GenBank/DDBJ databases">
        <title>FDA dAtabase for Regulatory Grade micrObial Sequences (FDA-ARGOS): Supporting development and validation of Infectious Disease Dx tests.</title>
        <authorList>
            <person name="Sproer C."/>
            <person name="Gronow S."/>
            <person name="Severitt S."/>
            <person name="Schroder I."/>
            <person name="Tallon L."/>
            <person name="Sadzewicz L."/>
            <person name="Zhao X."/>
            <person name="Boylan J."/>
            <person name="Ott S."/>
            <person name="Bowen H."/>
            <person name="Vavikolanu K."/>
            <person name="Mehta A."/>
            <person name="Aluvathingal J."/>
            <person name="Nadendla S."/>
            <person name="Lowell S."/>
            <person name="Myers T."/>
            <person name="Yan Y."/>
            <person name="Sichtig H."/>
        </authorList>
    </citation>
    <scope>NUCLEOTIDE SEQUENCE [LARGE SCALE GENOMIC DNA]</scope>
    <source>
        <strain evidence="4 6">FDAARGOS_1053</strain>
        <strain evidence="5">FDAARGOS_1191</strain>
    </source>
</reference>
<evidence type="ECO:0000256" key="1">
    <source>
        <dbReference type="SAM" id="MobiDB-lite"/>
    </source>
</evidence>
<feature type="compositionally biased region" description="Basic and acidic residues" evidence="1">
    <location>
        <begin position="134"/>
        <end position="154"/>
    </location>
</feature>
<dbReference type="EMBL" id="CP066007">
    <property type="protein sequence ID" value="QQB47790.1"/>
    <property type="molecule type" value="Genomic_DNA"/>
</dbReference>
<dbReference type="Pfam" id="PF20177">
    <property type="entry name" value="DUF6542"/>
    <property type="match status" value="1"/>
</dbReference>
<dbReference type="Proteomes" id="UP000617681">
    <property type="component" value="Chromosome"/>
</dbReference>
<feature type="region of interest" description="Disordered" evidence="1">
    <location>
        <begin position="134"/>
        <end position="216"/>
    </location>
</feature>
<dbReference type="AlphaFoldDB" id="A0A7T4JWA9"/>
<evidence type="ECO:0000313" key="6">
    <source>
        <dbReference type="Proteomes" id="UP000596145"/>
    </source>
</evidence>
<keyword evidence="2" id="KW-0812">Transmembrane</keyword>
<accession>A0A7T4JWA9</accession>
<feature type="transmembrane region" description="Helical" evidence="2">
    <location>
        <begin position="103"/>
        <end position="123"/>
    </location>
</feature>
<name>A0A7T4JWA9_9CORY</name>
<sequence length="216" mass="23483">MGGHESIHGIPLWAVPLLLIAALLTGAVISMAGGTLGWIYLFSFGLISLCIALFVEPRGIFLAVAQIPLVFSIVTPFAGWLVAQTHSDNNFSATVLIGAAYPLFQQFPFLLIITAGAAAIGYLRLAQLRRAERGEVRQREETSRRQRSSDEKNRQVAQRARRISTSTSAPRSKGRARTTGHSGSTVTVQDLLRRQAKGGSTHHSSANRSVDDDLYQ</sequence>
<gene>
    <name evidence="4" type="ORF">I6I10_11470</name>
    <name evidence="5" type="ORF">I6J21_04650</name>
</gene>
<keyword evidence="2" id="KW-0472">Membrane</keyword>
<protein>
    <recommendedName>
        <fullName evidence="3">DUF6542 domain-containing protein</fullName>
    </recommendedName>
</protein>
<evidence type="ECO:0000313" key="4">
    <source>
        <dbReference type="EMBL" id="QQB47790.1"/>
    </source>
</evidence>
<dbReference type="InterPro" id="IPR046672">
    <property type="entry name" value="DUF6542"/>
</dbReference>
<feature type="compositionally biased region" description="Polar residues" evidence="1">
    <location>
        <begin position="179"/>
        <end position="188"/>
    </location>
</feature>
<organism evidence="4 6">
    <name type="scientific">Corynebacterium glucuronolyticum</name>
    <dbReference type="NCBI Taxonomy" id="39791"/>
    <lineage>
        <taxon>Bacteria</taxon>
        <taxon>Bacillati</taxon>
        <taxon>Actinomycetota</taxon>
        <taxon>Actinomycetes</taxon>
        <taxon>Mycobacteriales</taxon>
        <taxon>Corynebacteriaceae</taxon>
        <taxon>Corynebacterium</taxon>
    </lineage>
</organism>
<dbReference type="OrthoDB" id="4420269at2"/>
<feature type="transmembrane region" description="Helical" evidence="2">
    <location>
        <begin position="12"/>
        <end position="32"/>
    </location>
</feature>
<evidence type="ECO:0000313" key="5">
    <source>
        <dbReference type="EMBL" id="QRP71812.1"/>
    </source>
</evidence>
<proteinExistence type="predicted"/>
<feature type="transmembrane region" description="Helical" evidence="2">
    <location>
        <begin position="38"/>
        <end position="55"/>
    </location>
</feature>
<feature type="domain" description="DUF6542" evidence="3">
    <location>
        <begin position="9"/>
        <end position="130"/>
    </location>
</feature>